<evidence type="ECO:0000313" key="1">
    <source>
        <dbReference type="EMBL" id="CAF1305006.1"/>
    </source>
</evidence>
<comment type="caution">
    <text evidence="1">The sequence shown here is derived from an EMBL/GenBank/DDBJ whole genome shotgun (WGS) entry which is preliminary data.</text>
</comment>
<proteinExistence type="predicted"/>
<evidence type="ECO:0000313" key="2">
    <source>
        <dbReference type="Proteomes" id="UP000663864"/>
    </source>
</evidence>
<dbReference type="AlphaFoldDB" id="A0A815ECI6"/>
<sequence length="67" mass="7945">MDQQLIHIEQQLSFLITEIQQELHDVQNNINLYPRGTAPRNLLDLQRYYEQLLVLATAVRNQILILM</sequence>
<protein>
    <submittedName>
        <fullName evidence="1">Uncharacterized protein</fullName>
    </submittedName>
</protein>
<gene>
    <name evidence="1" type="ORF">ZHD862_LOCUS28171</name>
</gene>
<organism evidence="1 2">
    <name type="scientific">Rotaria sordida</name>
    <dbReference type="NCBI Taxonomy" id="392033"/>
    <lineage>
        <taxon>Eukaryota</taxon>
        <taxon>Metazoa</taxon>
        <taxon>Spiralia</taxon>
        <taxon>Gnathifera</taxon>
        <taxon>Rotifera</taxon>
        <taxon>Eurotatoria</taxon>
        <taxon>Bdelloidea</taxon>
        <taxon>Philodinida</taxon>
        <taxon>Philodinidae</taxon>
        <taxon>Rotaria</taxon>
    </lineage>
</organism>
<dbReference type="Proteomes" id="UP000663864">
    <property type="component" value="Unassembled WGS sequence"/>
</dbReference>
<name>A0A815ECI6_9BILA</name>
<accession>A0A815ECI6</accession>
<reference evidence="1" key="1">
    <citation type="submission" date="2021-02" db="EMBL/GenBank/DDBJ databases">
        <authorList>
            <person name="Nowell W R."/>
        </authorList>
    </citation>
    <scope>NUCLEOTIDE SEQUENCE</scope>
</reference>
<dbReference type="EMBL" id="CAJNOT010002316">
    <property type="protein sequence ID" value="CAF1305006.1"/>
    <property type="molecule type" value="Genomic_DNA"/>
</dbReference>